<organism evidence="1 2">
    <name type="scientific">Schleiferilactobacillus harbinensis</name>
    <dbReference type="NCBI Taxonomy" id="304207"/>
    <lineage>
        <taxon>Bacteria</taxon>
        <taxon>Bacillati</taxon>
        <taxon>Bacillota</taxon>
        <taxon>Bacilli</taxon>
        <taxon>Lactobacillales</taxon>
        <taxon>Lactobacillaceae</taxon>
        <taxon>Schleiferilactobacillus</taxon>
    </lineage>
</organism>
<sequence length="120" mass="12922">MYNFVTDKDGNIVGHSDPEFAEFQEGGVTMYPDPAYRPDEDNLWAIKSGKMVHRATGLTPQEEQQQTYTQLLNTAANNAAGNKQLQTAVTTVMGAQAQLQVAMTTLTNALAASAAKEGSK</sequence>
<dbReference type="Proteomes" id="UP000326779">
    <property type="component" value="Chromosome"/>
</dbReference>
<protein>
    <submittedName>
        <fullName evidence="1">Uncharacterized protein</fullName>
    </submittedName>
</protein>
<dbReference type="RefSeq" id="WP_152261085.1">
    <property type="nucleotide sequence ID" value="NZ_CP045143.1"/>
</dbReference>
<name>A0A5P8M6D9_9LACO</name>
<accession>A0A5P8M6D9</accession>
<reference evidence="1 2" key="1">
    <citation type="submission" date="2019-10" db="EMBL/GenBank/DDBJ databases">
        <title>The completed genome of Lactobacillus harbinensis M1.</title>
        <authorList>
            <person name="Zheng Y."/>
        </authorList>
    </citation>
    <scope>NUCLEOTIDE SEQUENCE [LARGE SCALE GENOMIC DNA]</scope>
    <source>
        <strain evidence="1 2">M1</strain>
    </source>
</reference>
<evidence type="ECO:0000313" key="2">
    <source>
        <dbReference type="Proteomes" id="UP000326779"/>
    </source>
</evidence>
<proteinExistence type="predicted"/>
<dbReference type="KEGG" id="lhb:D1010_12165"/>
<gene>
    <name evidence="1" type="ORF">D1010_12165</name>
</gene>
<dbReference type="AlphaFoldDB" id="A0A5P8M6D9"/>
<dbReference type="EMBL" id="CP045143">
    <property type="protein sequence ID" value="QFR24076.1"/>
    <property type="molecule type" value="Genomic_DNA"/>
</dbReference>
<evidence type="ECO:0000313" key="1">
    <source>
        <dbReference type="EMBL" id="QFR24076.1"/>
    </source>
</evidence>